<comment type="caution">
    <text evidence="5">The sequence shown here is derived from an EMBL/GenBank/DDBJ whole genome shotgun (WGS) entry which is preliminary data.</text>
</comment>
<evidence type="ECO:0000256" key="1">
    <source>
        <dbReference type="SAM" id="MobiDB-lite"/>
    </source>
</evidence>
<dbReference type="InterPro" id="IPR041268">
    <property type="entry name" value="HU-CCDC81_bac_2"/>
</dbReference>
<dbReference type="AlphaFoldDB" id="A0A2D0MZU5"/>
<evidence type="ECO:0000313" key="6">
    <source>
        <dbReference type="Proteomes" id="UP000223913"/>
    </source>
</evidence>
<dbReference type="OrthoDB" id="653949at2"/>
<keyword evidence="2" id="KW-0472">Membrane</keyword>
<reference evidence="5 6" key="1">
    <citation type="submission" date="2017-10" db="EMBL/GenBank/DDBJ databases">
        <title>The draft genome sequence of Lewinella nigricans NBRC 102662.</title>
        <authorList>
            <person name="Wang K."/>
        </authorList>
    </citation>
    <scope>NUCLEOTIDE SEQUENCE [LARGE SCALE GENOMIC DNA]</scope>
    <source>
        <strain evidence="5 6">NBRC 102662</strain>
    </source>
</reference>
<dbReference type="Pfam" id="PF18174">
    <property type="entry name" value="HU-CCDC81_bac_1"/>
    <property type="match status" value="1"/>
</dbReference>
<gene>
    <name evidence="5" type="ORF">CRP01_39520</name>
</gene>
<sequence length="346" mass="38225">MQIRVDKYIQELLYENDSVNIPGLGGLVTEYQPAQIDHVQAKILPPARDVTLNTNLPIDDGLLTQRVADAHQLSGLEAEQVIRDYVESLQDALNSGEIIAIEGVGRLYKNHSGELHLMSDHNNFDTAAYGLPAVTSPVIQRQEIKPATAVVAPATAATTKDGADTWTVISDWFQQNLWIVVSAAMVVFVVTVWLLFFNDTQDPTSGLSEVKELPEDRVNVSPGDIEDDELVMEEPTAPGEEDNNLSAEEPAPSDNSTPPEEELDTESPTISPEQNVALIRIGLFGDRGNVTKLVQKIYDEGFEPYTREKGSLIEVGVQFVYDDQQEVRANLRAVQKKFEEKAKVVE</sequence>
<feature type="region of interest" description="Disordered" evidence="1">
    <location>
        <begin position="214"/>
        <end position="271"/>
    </location>
</feature>
<evidence type="ECO:0000313" key="5">
    <source>
        <dbReference type="EMBL" id="PHN00973.1"/>
    </source>
</evidence>
<evidence type="ECO:0000256" key="2">
    <source>
        <dbReference type="SAM" id="Phobius"/>
    </source>
</evidence>
<feature type="domain" description="CCDC81-like prokaryotic HU" evidence="4">
    <location>
        <begin position="61"/>
        <end position="129"/>
    </location>
</feature>
<dbReference type="RefSeq" id="WP_099155627.1">
    <property type="nucleotide sequence ID" value="NZ_PDUD01000067.1"/>
</dbReference>
<organism evidence="5 6">
    <name type="scientific">Flavilitoribacter nigricans (strain ATCC 23147 / DSM 23189 / NBRC 102662 / NCIMB 1420 / SS-2)</name>
    <name type="common">Lewinella nigricans</name>
    <dbReference type="NCBI Taxonomy" id="1122177"/>
    <lineage>
        <taxon>Bacteria</taxon>
        <taxon>Pseudomonadati</taxon>
        <taxon>Bacteroidota</taxon>
        <taxon>Saprospiria</taxon>
        <taxon>Saprospirales</taxon>
        <taxon>Lewinellaceae</taxon>
        <taxon>Flavilitoribacter</taxon>
    </lineage>
</organism>
<keyword evidence="2" id="KW-0812">Transmembrane</keyword>
<evidence type="ECO:0008006" key="7">
    <source>
        <dbReference type="Google" id="ProtNLM"/>
    </source>
</evidence>
<accession>A0A2D0MZU5</accession>
<protein>
    <recommendedName>
        <fullName evidence="7">CCDC81-like prokaryotic HU domain-containing protein</fullName>
    </recommendedName>
</protein>
<keyword evidence="2" id="KW-1133">Transmembrane helix</keyword>
<dbReference type="EMBL" id="PDUD01000067">
    <property type="protein sequence ID" value="PHN00973.1"/>
    <property type="molecule type" value="Genomic_DNA"/>
</dbReference>
<feature type="domain" description="CCDC81-like prokaryotic HU" evidence="3">
    <location>
        <begin position="4"/>
        <end position="60"/>
    </location>
</feature>
<dbReference type="Proteomes" id="UP000223913">
    <property type="component" value="Unassembled WGS sequence"/>
</dbReference>
<keyword evidence="6" id="KW-1185">Reference proteome</keyword>
<proteinExistence type="predicted"/>
<dbReference type="InterPro" id="IPR040495">
    <property type="entry name" value="HU-CCDC81_bac_1"/>
</dbReference>
<name>A0A2D0MZU5_FLAN2</name>
<feature type="transmembrane region" description="Helical" evidence="2">
    <location>
        <begin position="177"/>
        <end position="196"/>
    </location>
</feature>
<dbReference type="Pfam" id="PF18175">
    <property type="entry name" value="HU-CCDC81_bac_2"/>
    <property type="match status" value="1"/>
</dbReference>
<evidence type="ECO:0000259" key="3">
    <source>
        <dbReference type="Pfam" id="PF18174"/>
    </source>
</evidence>
<evidence type="ECO:0000259" key="4">
    <source>
        <dbReference type="Pfam" id="PF18175"/>
    </source>
</evidence>